<accession>A0AAN5C7G8</accession>
<proteinExistence type="predicted"/>
<evidence type="ECO:0000313" key="2">
    <source>
        <dbReference type="Proteomes" id="UP001328107"/>
    </source>
</evidence>
<comment type="caution">
    <text evidence="1">The sequence shown here is derived from an EMBL/GenBank/DDBJ whole genome shotgun (WGS) entry which is preliminary data.</text>
</comment>
<reference evidence="2" key="1">
    <citation type="submission" date="2022-10" db="EMBL/GenBank/DDBJ databases">
        <title>Genome assembly of Pristionchus species.</title>
        <authorList>
            <person name="Yoshida K."/>
            <person name="Sommer R.J."/>
        </authorList>
    </citation>
    <scope>NUCLEOTIDE SEQUENCE [LARGE SCALE GENOMIC DNA]</scope>
    <source>
        <strain evidence="2">RS5460</strain>
    </source>
</reference>
<evidence type="ECO:0000313" key="1">
    <source>
        <dbReference type="EMBL" id="GMR31311.1"/>
    </source>
</evidence>
<protein>
    <submittedName>
        <fullName evidence="1">Uncharacterized protein</fullName>
    </submittedName>
</protein>
<gene>
    <name evidence="1" type="ORF">PMAYCL1PPCAC_01506</name>
</gene>
<name>A0AAN5C7G8_9BILA</name>
<dbReference type="Proteomes" id="UP001328107">
    <property type="component" value="Unassembled WGS sequence"/>
</dbReference>
<keyword evidence="2" id="KW-1185">Reference proteome</keyword>
<dbReference type="AlphaFoldDB" id="A0AAN5C7G8"/>
<feature type="non-terminal residue" evidence="1">
    <location>
        <position position="133"/>
    </location>
</feature>
<dbReference type="EMBL" id="BTRK01000001">
    <property type="protein sequence ID" value="GMR31311.1"/>
    <property type="molecule type" value="Genomic_DNA"/>
</dbReference>
<sequence length="133" mass="15178">KEDTVHLKAEPLDELNNVNYEAPIFKDSKMVSKGEDDIVSDATMEMKEKPVEIKDEPIDEFSDIEQPMADETQIDDLKDVEVFTNSNGLNRIRYGADKEAKIPGSQSFRLFENAVKKEDMEGEVPDKRVTARR</sequence>
<feature type="non-terminal residue" evidence="1">
    <location>
        <position position="1"/>
    </location>
</feature>
<organism evidence="1 2">
    <name type="scientific">Pristionchus mayeri</name>
    <dbReference type="NCBI Taxonomy" id="1317129"/>
    <lineage>
        <taxon>Eukaryota</taxon>
        <taxon>Metazoa</taxon>
        <taxon>Ecdysozoa</taxon>
        <taxon>Nematoda</taxon>
        <taxon>Chromadorea</taxon>
        <taxon>Rhabditida</taxon>
        <taxon>Rhabditina</taxon>
        <taxon>Diplogasteromorpha</taxon>
        <taxon>Diplogasteroidea</taxon>
        <taxon>Neodiplogasteridae</taxon>
        <taxon>Pristionchus</taxon>
    </lineage>
</organism>